<feature type="transmembrane region" description="Helical" evidence="1">
    <location>
        <begin position="12"/>
        <end position="36"/>
    </location>
</feature>
<keyword evidence="1" id="KW-1133">Transmembrane helix</keyword>
<dbReference type="AlphaFoldDB" id="A0A0B7H1W9"/>
<accession>A0A0B7H1W9</accession>
<proteinExistence type="predicted"/>
<keyword evidence="1" id="KW-0812">Transmembrane</keyword>
<evidence type="ECO:0000313" key="3">
    <source>
        <dbReference type="Proteomes" id="UP000038055"/>
    </source>
</evidence>
<evidence type="ECO:0000313" key="2">
    <source>
        <dbReference type="EMBL" id="CEN32549.1"/>
    </source>
</evidence>
<keyword evidence="1" id="KW-0472">Membrane</keyword>
<protein>
    <submittedName>
        <fullName evidence="2">Uncharacterized protein</fullName>
    </submittedName>
</protein>
<dbReference type="EMBL" id="CDOD01000003">
    <property type="protein sequence ID" value="CEN32549.1"/>
    <property type="molecule type" value="Genomic_DNA"/>
</dbReference>
<organism evidence="2 3">
    <name type="scientific">Capnocytophaga cynodegmi</name>
    <dbReference type="NCBI Taxonomy" id="28189"/>
    <lineage>
        <taxon>Bacteria</taxon>
        <taxon>Pseudomonadati</taxon>
        <taxon>Bacteroidota</taxon>
        <taxon>Flavobacteriia</taxon>
        <taxon>Flavobacteriales</taxon>
        <taxon>Flavobacteriaceae</taxon>
        <taxon>Capnocytophaga</taxon>
    </lineage>
</organism>
<evidence type="ECO:0000256" key="1">
    <source>
        <dbReference type="SAM" id="Phobius"/>
    </source>
</evidence>
<dbReference type="RefSeq" id="WP_041989741.1">
    <property type="nucleotide sequence ID" value="NZ_CDOD01000003.1"/>
</dbReference>
<reference evidence="3" key="1">
    <citation type="submission" date="2015-01" db="EMBL/GenBank/DDBJ databases">
        <authorList>
            <person name="MANFREDI Pablo"/>
        </authorList>
    </citation>
    <scope>NUCLEOTIDE SEQUENCE [LARGE SCALE GENOMIC DNA]</scope>
    <source>
        <strain evidence="3">Ccyn2B</strain>
    </source>
</reference>
<name>A0A0B7H1W9_9FLAO</name>
<gene>
    <name evidence="2" type="ORF">CCYN2B_110068</name>
</gene>
<sequence length="174" mass="20865">MSEEYKKSGIITDIIIGLFFLCFLLFLTIMIVRSIIINADYENEGKLIMSFLFILLWSGITYTYLKIPLVRYKYYKHNLEQETKINTLEKKIIIIHKKDNKREEIGFEQVHSVELYYSWNTTSFSSDLGYSQLNLKNGRKIIITQNRIDQYHIYRTFKDKKPKTIEKCFNEFTK</sequence>
<dbReference type="Proteomes" id="UP000038055">
    <property type="component" value="Unassembled WGS sequence"/>
</dbReference>
<feature type="transmembrane region" description="Helical" evidence="1">
    <location>
        <begin position="48"/>
        <end position="65"/>
    </location>
</feature>
<keyword evidence="3" id="KW-1185">Reference proteome</keyword>